<protein>
    <submittedName>
        <fullName evidence="1">Uncharacterized protein, isoform A</fullName>
    </submittedName>
    <submittedName>
        <fullName evidence="2">Uncharacterized protein, isoform B</fullName>
    </submittedName>
</protein>
<dbReference type="EMBL" id="CM002912">
    <property type="protein sequence ID" value="KMY96684.1"/>
    <property type="molecule type" value="Genomic_DNA"/>
</dbReference>
<evidence type="ECO:0000313" key="1">
    <source>
        <dbReference type="EMBL" id="KMY96683.1"/>
    </source>
</evidence>
<reference evidence="1" key="2">
    <citation type="submission" date="2014-06" db="EMBL/GenBank/DDBJ databases">
        <authorList>
            <person name="Hu T."/>
            <person name="Eisen M.B."/>
            <person name="Thornton K.R."/>
            <person name="Andolfatto P."/>
        </authorList>
    </citation>
    <scope>NUCLEOTIDE SEQUENCE</scope>
    <source>
        <strain evidence="1">W501</strain>
    </source>
</reference>
<accession>A0A0J9RL35</accession>
<dbReference type="Proteomes" id="UP000035880">
    <property type="component" value="Chromosome 3L"/>
</dbReference>
<reference evidence="1" key="1">
    <citation type="journal article" date="2013" name="Genome Res.">
        <title>A second-generation assembly of the Drosophila simulans genome provides new insights into patterns of lineage-specific divergence.</title>
        <authorList>
            <person name="Hu T.T."/>
            <person name="Eisen M.B."/>
            <person name="Thornton K.R."/>
            <person name="Andolfatto P."/>
        </authorList>
    </citation>
    <scope>NUCLEOTIDE SEQUENCE [LARGE SCALE GENOMIC DNA]</scope>
    <source>
        <strain evidence="1">W501</strain>
    </source>
</reference>
<sequence>MPEQPQKCTKNIPKRGRERGFADIWTIIILYRHITESKHHLLWFGSLIYGLRGTSSLSASVACACIFVVHLVDTTRFGFNPFPKSLG</sequence>
<reference evidence="1" key="3">
    <citation type="submission" date="2015-04" db="EMBL/GenBank/DDBJ databases">
        <authorList>
            <consortium name="FlyBase"/>
        </authorList>
    </citation>
    <scope>NUCLEOTIDE SEQUENCE</scope>
    <source>
        <strain evidence="1">W501</strain>
    </source>
</reference>
<dbReference type="EMBL" id="CM002912">
    <property type="protein sequence ID" value="KMY96683.1"/>
    <property type="molecule type" value="Genomic_DNA"/>
</dbReference>
<dbReference type="AlphaFoldDB" id="A0A0J9RL35"/>
<gene>
    <name evidence="1" type="primary">Dsim\GD28095</name>
    <name evidence="1" type="ORF">Dsimw501_GD28095</name>
</gene>
<proteinExistence type="predicted"/>
<evidence type="ECO:0000313" key="2">
    <source>
        <dbReference type="EMBL" id="KMY96684.1"/>
    </source>
</evidence>
<name>A0A0J9RL35_DROSI</name>
<organism evidence="1">
    <name type="scientific">Drosophila simulans</name>
    <name type="common">Fruit fly</name>
    <dbReference type="NCBI Taxonomy" id="7240"/>
    <lineage>
        <taxon>Eukaryota</taxon>
        <taxon>Metazoa</taxon>
        <taxon>Ecdysozoa</taxon>
        <taxon>Arthropoda</taxon>
        <taxon>Hexapoda</taxon>
        <taxon>Insecta</taxon>
        <taxon>Pterygota</taxon>
        <taxon>Neoptera</taxon>
        <taxon>Endopterygota</taxon>
        <taxon>Diptera</taxon>
        <taxon>Brachycera</taxon>
        <taxon>Muscomorpha</taxon>
        <taxon>Ephydroidea</taxon>
        <taxon>Drosophilidae</taxon>
        <taxon>Drosophila</taxon>
        <taxon>Sophophora</taxon>
    </lineage>
</organism>
<dbReference type="Bgee" id="FBgn0269385">
    <property type="expression patterns" value="Expressed in male reproductive system and 3 other cell types or tissues"/>
</dbReference>
<dbReference type="KEGG" id="dsi:Dsimw501_GD28095"/>